<reference evidence="1 2" key="1">
    <citation type="submission" date="2006-05" db="EMBL/GenBank/DDBJ databases">
        <authorList>
            <person name="King G."/>
            <person name="Ferriera S."/>
            <person name="Johnson J."/>
            <person name="Kravitz S."/>
            <person name="Beeson K."/>
            <person name="Sutton G."/>
            <person name="Rogers Y.-H."/>
            <person name="Friedman R."/>
            <person name="Frazier M."/>
            <person name="Venter J.C."/>
        </authorList>
    </citation>
    <scope>NUCLEOTIDE SEQUENCE [LARGE SCALE GENOMIC DNA]</scope>
    <source>
        <strain evidence="2">ATCC 25650 / DSM 13394 / JCM 20685 / NBRC 16684 / NCIMB 2208 / IAM 12614 / B1</strain>
    </source>
</reference>
<gene>
    <name evidence="1" type="ORF">SIAM614_00522</name>
</gene>
<evidence type="ECO:0000313" key="2">
    <source>
        <dbReference type="Proteomes" id="UP000004848"/>
    </source>
</evidence>
<accession>A0P2M7</accession>
<proteinExistence type="predicted"/>
<organism evidence="1 2">
    <name type="scientific">Roseibium aggregatum (strain ATCC 25650 / DSM 13394 / JCM 20685 / NBRC 16684 / NCIMB 2208 / IAM 12614 / B1)</name>
    <name type="common">Stappia aggregata</name>
    <dbReference type="NCBI Taxonomy" id="384765"/>
    <lineage>
        <taxon>Bacteria</taxon>
        <taxon>Pseudomonadati</taxon>
        <taxon>Pseudomonadota</taxon>
        <taxon>Alphaproteobacteria</taxon>
        <taxon>Hyphomicrobiales</taxon>
        <taxon>Stappiaceae</taxon>
        <taxon>Roseibium</taxon>
    </lineage>
</organism>
<dbReference type="Proteomes" id="UP000004848">
    <property type="component" value="Unassembled WGS sequence"/>
</dbReference>
<dbReference type="EMBL" id="AAUW01000027">
    <property type="protein sequence ID" value="EAV40680.1"/>
    <property type="molecule type" value="Genomic_DNA"/>
</dbReference>
<sequence length="36" mass="4197">MDMQIAWDLQEFTKDSKKQNELDKIEPIDMENAVAA</sequence>
<evidence type="ECO:0000313" key="1">
    <source>
        <dbReference type="EMBL" id="EAV40680.1"/>
    </source>
</evidence>
<dbReference type="AlphaFoldDB" id="A0P2M7"/>
<protein>
    <submittedName>
        <fullName evidence="1">Uncharacterized protein</fullName>
    </submittedName>
</protein>
<comment type="caution">
    <text evidence="1">The sequence shown here is derived from an EMBL/GenBank/DDBJ whole genome shotgun (WGS) entry which is preliminary data.</text>
</comment>
<name>A0P2M7_ROSAI</name>